<keyword evidence="3" id="KW-1185">Reference proteome</keyword>
<evidence type="ECO:0000313" key="2">
    <source>
        <dbReference type="EMBL" id="KAK3366103.1"/>
    </source>
</evidence>
<name>A0AAE0N0W8_9PEZI</name>
<protein>
    <recommendedName>
        <fullName evidence="4">Fungal specific transcription factor</fullName>
    </recommendedName>
</protein>
<feature type="compositionally biased region" description="Polar residues" evidence="1">
    <location>
        <begin position="176"/>
        <end position="190"/>
    </location>
</feature>
<organism evidence="2 3">
    <name type="scientific">Lasiosphaeria ovina</name>
    <dbReference type="NCBI Taxonomy" id="92902"/>
    <lineage>
        <taxon>Eukaryota</taxon>
        <taxon>Fungi</taxon>
        <taxon>Dikarya</taxon>
        <taxon>Ascomycota</taxon>
        <taxon>Pezizomycotina</taxon>
        <taxon>Sordariomycetes</taxon>
        <taxon>Sordariomycetidae</taxon>
        <taxon>Sordariales</taxon>
        <taxon>Lasiosphaeriaceae</taxon>
        <taxon>Lasiosphaeria</taxon>
    </lineage>
</organism>
<evidence type="ECO:0008006" key="4">
    <source>
        <dbReference type="Google" id="ProtNLM"/>
    </source>
</evidence>
<proteinExistence type="predicted"/>
<reference evidence="2" key="2">
    <citation type="submission" date="2023-06" db="EMBL/GenBank/DDBJ databases">
        <authorList>
            <consortium name="Lawrence Berkeley National Laboratory"/>
            <person name="Haridas S."/>
            <person name="Hensen N."/>
            <person name="Bonometti L."/>
            <person name="Westerberg I."/>
            <person name="Brannstrom I.O."/>
            <person name="Guillou S."/>
            <person name="Cros-Aarteil S."/>
            <person name="Calhoun S."/>
            <person name="Kuo A."/>
            <person name="Mondo S."/>
            <person name="Pangilinan J."/>
            <person name="Riley R."/>
            <person name="Labutti K."/>
            <person name="Andreopoulos B."/>
            <person name="Lipzen A."/>
            <person name="Chen C."/>
            <person name="Yanf M."/>
            <person name="Daum C."/>
            <person name="Ng V."/>
            <person name="Clum A."/>
            <person name="Steindorff A."/>
            <person name="Ohm R."/>
            <person name="Martin F."/>
            <person name="Silar P."/>
            <person name="Natvig D."/>
            <person name="Lalanne C."/>
            <person name="Gautier V."/>
            <person name="Ament-Velasquez S.L."/>
            <person name="Kruys A."/>
            <person name="Hutchinson M.I."/>
            <person name="Powell A.J."/>
            <person name="Barry K."/>
            <person name="Miller A.N."/>
            <person name="Grigoriev I.V."/>
            <person name="Debuchy R."/>
            <person name="Gladieux P."/>
            <person name="Thoren M.H."/>
            <person name="Johannesson H."/>
        </authorList>
    </citation>
    <scope>NUCLEOTIDE SEQUENCE</scope>
    <source>
        <strain evidence="2">CBS 958.72</strain>
    </source>
</reference>
<evidence type="ECO:0000256" key="1">
    <source>
        <dbReference type="SAM" id="MobiDB-lite"/>
    </source>
</evidence>
<reference evidence="2" key="1">
    <citation type="journal article" date="2023" name="Mol. Phylogenet. Evol.">
        <title>Genome-scale phylogeny and comparative genomics of the fungal order Sordariales.</title>
        <authorList>
            <person name="Hensen N."/>
            <person name="Bonometti L."/>
            <person name="Westerberg I."/>
            <person name="Brannstrom I.O."/>
            <person name="Guillou S."/>
            <person name="Cros-Aarteil S."/>
            <person name="Calhoun S."/>
            <person name="Haridas S."/>
            <person name="Kuo A."/>
            <person name="Mondo S."/>
            <person name="Pangilinan J."/>
            <person name="Riley R."/>
            <person name="LaButti K."/>
            <person name="Andreopoulos B."/>
            <person name="Lipzen A."/>
            <person name="Chen C."/>
            <person name="Yan M."/>
            <person name="Daum C."/>
            <person name="Ng V."/>
            <person name="Clum A."/>
            <person name="Steindorff A."/>
            <person name="Ohm R.A."/>
            <person name="Martin F."/>
            <person name="Silar P."/>
            <person name="Natvig D.O."/>
            <person name="Lalanne C."/>
            <person name="Gautier V."/>
            <person name="Ament-Velasquez S.L."/>
            <person name="Kruys A."/>
            <person name="Hutchinson M.I."/>
            <person name="Powell A.J."/>
            <person name="Barry K."/>
            <person name="Miller A.N."/>
            <person name="Grigoriev I.V."/>
            <person name="Debuchy R."/>
            <person name="Gladieux P."/>
            <person name="Hiltunen Thoren M."/>
            <person name="Johannesson H."/>
        </authorList>
    </citation>
    <scope>NUCLEOTIDE SEQUENCE</scope>
    <source>
        <strain evidence="2">CBS 958.72</strain>
    </source>
</reference>
<sequence>MPGLANSRHAPWRQSYHQSSRSRDFPPPPLQPPPLTITPAPTGGGRSIGVVGGSNGGSARQTSSLASSPSPATHELVRYTKIVRRLQWKLPFLATGYHQAVARGGAKAPAVQQAQAAVVQAAEAELMFKLDFFEYYMLIERALVHLLGVFGITISRGGISVPSRTPSRTAAPPPSNGLSSSVWGGNSRNSRSTDDGIDSNRASDAPNGGGYPGSAGNNHSGQGSPGPWGHRYHANVLEALDDKENPLHEVLGTGEVRRQLGRAKDLRNRWKTAGDDVDTKKVSVPLEVYDLDRMLTTVFEGFDAAFVIAERFVGGDSEGDEGDDSMDIVSDGGGDGGGGVDWTATDEEQWEFMVDAMDWEAV</sequence>
<comment type="caution">
    <text evidence="2">The sequence shown here is derived from an EMBL/GenBank/DDBJ whole genome shotgun (WGS) entry which is preliminary data.</text>
</comment>
<feature type="region of interest" description="Disordered" evidence="1">
    <location>
        <begin position="161"/>
        <end position="230"/>
    </location>
</feature>
<gene>
    <name evidence="2" type="ORF">B0T24DRAFT_413705</name>
</gene>
<dbReference type="EMBL" id="JAULSN010000008">
    <property type="protein sequence ID" value="KAK3366103.1"/>
    <property type="molecule type" value="Genomic_DNA"/>
</dbReference>
<feature type="region of interest" description="Disordered" evidence="1">
    <location>
        <begin position="1"/>
        <end position="70"/>
    </location>
</feature>
<feature type="compositionally biased region" description="Pro residues" evidence="1">
    <location>
        <begin position="25"/>
        <end position="36"/>
    </location>
</feature>
<feature type="region of interest" description="Disordered" evidence="1">
    <location>
        <begin position="316"/>
        <end position="338"/>
    </location>
</feature>
<evidence type="ECO:0000313" key="3">
    <source>
        <dbReference type="Proteomes" id="UP001287356"/>
    </source>
</evidence>
<dbReference type="Proteomes" id="UP001287356">
    <property type="component" value="Unassembled WGS sequence"/>
</dbReference>
<dbReference type="AlphaFoldDB" id="A0AAE0N0W8"/>
<feature type="compositionally biased region" description="Acidic residues" evidence="1">
    <location>
        <begin position="317"/>
        <end position="326"/>
    </location>
</feature>
<accession>A0AAE0N0W8</accession>
<feature type="compositionally biased region" description="Gly residues" evidence="1">
    <location>
        <begin position="42"/>
        <end position="56"/>
    </location>
</feature>